<reference evidence="2" key="1">
    <citation type="submission" date="2021-06" db="EMBL/GenBank/DDBJ databases">
        <title>Parelaphostrongylus tenuis whole genome reference sequence.</title>
        <authorList>
            <person name="Garwood T.J."/>
            <person name="Larsen P.A."/>
            <person name="Fountain-Jones N.M."/>
            <person name="Garbe J.R."/>
            <person name="Macchietto M.G."/>
            <person name="Kania S.A."/>
            <person name="Gerhold R.W."/>
            <person name="Richards J.E."/>
            <person name="Wolf T.M."/>
        </authorList>
    </citation>
    <scope>NUCLEOTIDE SEQUENCE</scope>
    <source>
        <strain evidence="2">MNPRO001-30</strain>
        <tissue evidence="2">Meninges</tissue>
    </source>
</reference>
<keyword evidence="1" id="KW-0472">Membrane</keyword>
<name>A0AAD5MQW0_PARTN</name>
<organism evidence="2 3">
    <name type="scientific">Parelaphostrongylus tenuis</name>
    <name type="common">Meningeal worm</name>
    <dbReference type="NCBI Taxonomy" id="148309"/>
    <lineage>
        <taxon>Eukaryota</taxon>
        <taxon>Metazoa</taxon>
        <taxon>Ecdysozoa</taxon>
        <taxon>Nematoda</taxon>
        <taxon>Chromadorea</taxon>
        <taxon>Rhabditida</taxon>
        <taxon>Rhabditina</taxon>
        <taxon>Rhabditomorpha</taxon>
        <taxon>Strongyloidea</taxon>
        <taxon>Metastrongylidae</taxon>
        <taxon>Parelaphostrongylus</taxon>
    </lineage>
</organism>
<feature type="transmembrane region" description="Helical" evidence="1">
    <location>
        <begin position="198"/>
        <end position="219"/>
    </location>
</feature>
<feature type="transmembrane region" description="Helical" evidence="1">
    <location>
        <begin position="6"/>
        <end position="27"/>
    </location>
</feature>
<dbReference type="Proteomes" id="UP001196413">
    <property type="component" value="Unassembled WGS sequence"/>
</dbReference>
<gene>
    <name evidence="2" type="ORF">KIN20_008772</name>
</gene>
<evidence type="ECO:0000313" key="2">
    <source>
        <dbReference type="EMBL" id="KAJ1352441.1"/>
    </source>
</evidence>
<evidence type="ECO:0000256" key="1">
    <source>
        <dbReference type="SAM" id="Phobius"/>
    </source>
</evidence>
<protein>
    <submittedName>
        <fullName evidence="2">Uncharacterized protein</fullName>
    </submittedName>
</protein>
<comment type="caution">
    <text evidence="2">The sequence shown here is derived from an EMBL/GenBank/DDBJ whole genome shotgun (WGS) entry which is preliminary data.</text>
</comment>
<keyword evidence="1" id="KW-1133">Transmembrane helix</keyword>
<evidence type="ECO:0000313" key="3">
    <source>
        <dbReference type="Proteomes" id="UP001196413"/>
    </source>
</evidence>
<dbReference type="EMBL" id="JAHQIW010001412">
    <property type="protein sequence ID" value="KAJ1352441.1"/>
    <property type="molecule type" value="Genomic_DNA"/>
</dbReference>
<dbReference type="AlphaFoldDB" id="A0AAD5MQW0"/>
<proteinExistence type="predicted"/>
<keyword evidence="3" id="KW-1185">Reference proteome</keyword>
<keyword evidence="1" id="KW-0812">Transmembrane</keyword>
<sequence>MRVKHVLVVSCSFPALNFLFISVKILIPNSTAISRSEIERMLRKNDGDVAGTVDDRLLLSVETTQLASMPTSTFCRSQSAPSAEKSVKFSSTARRSMDDAMPSTVNTMIRSVSRLTADQVSRERALLEMLKKENERRLNTVCDEKEARMLEDEQLALLMQNKEFIRWLRKEQLRHPCPRVPEGPIVDPVPFISLISRLFLFFILSFYVHPIFISLFLSVSSSSLFLSTMRIVRRN</sequence>
<accession>A0AAD5MQW0</accession>